<proteinExistence type="predicted"/>
<evidence type="ECO:0000313" key="1">
    <source>
        <dbReference type="EMBL" id="ACV13126.1"/>
    </source>
</evidence>
<dbReference type="InterPro" id="IPR008719">
    <property type="entry name" value="N2O_reductase_NosL"/>
</dbReference>
<evidence type="ECO:0000313" key="2">
    <source>
        <dbReference type="Proteomes" id="UP000002071"/>
    </source>
</evidence>
<accession>C7NSL0</accession>
<dbReference type="SUPFAM" id="SSF160387">
    <property type="entry name" value="NosL/MerB-like"/>
    <property type="match status" value="1"/>
</dbReference>
<gene>
    <name evidence="1" type="ordered locus">Huta_2965</name>
</gene>
<dbReference type="EMBL" id="CP001687">
    <property type="protein sequence ID" value="ACV13126.1"/>
    <property type="molecule type" value="Genomic_DNA"/>
</dbReference>
<dbReference type="HOGENOM" id="CLU_096026_0_0_2"/>
<dbReference type="eggNOG" id="arCOG04012">
    <property type="taxonomic scope" value="Archaea"/>
</dbReference>
<dbReference type="KEGG" id="hut:Huta_2965"/>
<reference evidence="1 2" key="1">
    <citation type="journal article" date="2009" name="Stand. Genomic Sci.">
        <title>Complete genome sequence of Halorhabdus utahensis type strain (AX-2).</title>
        <authorList>
            <person name="Anderson I."/>
            <person name="Tindall B.J."/>
            <person name="Pomrenke H."/>
            <person name="Goker M."/>
            <person name="Lapidus A."/>
            <person name="Nolan M."/>
            <person name="Copeland A."/>
            <person name="Glavina Del Rio T."/>
            <person name="Chen F."/>
            <person name="Tice H."/>
            <person name="Cheng J.F."/>
            <person name="Lucas S."/>
            <person name="Chertkov O."/>
            <person name="Bruce D."/>
            <person name="Brettin T."/>
            <person name="Detter J.C."/>
            <person name="Han C."/>
            <person name="Goodwin L."/>
            <person name="Land M."/>
            <person name="Hauser L."/>
            <person name="Chang Y.J."/>
            <person name="Jeffries C.D."/>
            <person name="Pitluck S."/>
            <person name="Pati A."/>
            <person name="Mavromatis K."/>
            <person name="Ivanova N."/>
            <person name="Ovchinnikova G."/>
            <person name="Chen A."/>
            <person name="Palaniappan K."/>
            <person name="Chain P."/>
            <person name="Rohde M."/>
            <person name="Bristow J."/>
            <person name="Eisen J.A."/>
            <person name="Markowitz V."/>
            <person name="Hugenholtz P."/>
            <person name="Kyrpides N.C."/>
            <person name="Klenk H.P."/>
        </authorList>
    </citation>
    <scope>NUCLEOTIDE SEQUENCE [LARGE SCALE GENOMIC DNA]</scope>
    <source>
        <strain evidence="2">DSM 12940 / JCM 11049 / AX-2</strain>
    </source>
</reference>
<dbReference type="Proteomes" id="UP000002071">
    <property type="component" value="Chromosome"/>
</dbReference>
<sequence>MAGCLSGPTPDPVTLGSDDVCDVCGMIIPQHPGPTTEVFYRNNDPSGHDNPARFDSTWEAFQYDFERRDRGWTRAAFYVTDYSSVDYEIRTDAGTTFISTHPEAAAFADASAVTFVVGSSVEGAMGRDLIAFSSDDDATAFADEYGGSTAQFADVTRSMIGSLAQT</sequence>
<protein>
    <submittedName>
        <fullName evidence="1">NosL family protein</fullName>
    </submittedName>
</protein>
<dbReference type="STRING" id="519442.Huta_2965"/>
<dbReference type="PANTHER" id="PTHR41247:SF1">
    <property type="entry name" value="HTH-TYPE TRANSCRIPTIONAL REPRESSOR YCNK"/>
    <property type="match status" value="1"/>
</dbReference>
<dbReference type="PANTHER" id="PTHR41247">
    <property type="entry name" value="HTH-TYPE TRANSCRIPTIONAL REPRESSOR YCNK"/>
    <property type="match status" value="1"/>
</dbReference>
<name>C7NSL0_HALUD</name>
<dbReference type="Gene3D" id="3.30.70.2050">
    <property type="match status" value="1"/>
</dbReference>
<organism evidence="1 2">
    <name type="scientific">Halorhabdus utahensis (strain DSM 12940 / JCM 11049 / AX-2)</name>
    <dbReference type="NCBI Taxonomy" id="519442"/>
    <lineage>
        <taxon>Archaea</taxon>
        <taxon>Methanobacteriati</taxon>
        <taxon>Methanobacteriota</taxon>
        <taxon>Stenosarchaea group</taxon>
        <taxon>Halobacteria</taxon>
        <taxon>Halobacteriales</taxon>
        <taxon>Haloarculaceae</taxon>
        <taxon>Halorhabdus</taxon>
    </lineage>
</organism>
<dbReference type="AlphaFoldDB" id="C7NSL0"/>
<keyword evidence="2" id="KW-1185">Reference proteome</keyword>
<dbReference type="Pfam" id="PF05573">
    <property type="entry name" value="NosL"/>
    <property type="match status" value="1"/>
</dbReference>